<reference evidence="2 3" key="1">
    <citation type="submission" date="2018-03" db="EMBL/GenBank/DDBJ databases">
        <title>Genomic Encyclopedia of Type Strains, Phase III (KMG-III): the genomes of soil and plant-associated and newly described type strains.</title>
        <authorList>
            <person name="Whitman W."/>
        </authorList>
    </citation>
    <scope>NUCLEOTIDE SEQUENCE [LARGE SCALE GENOMIC DNA]</scope>
    <source>
        <strain evidence="2 3">CGMCC 4.7125</strain>
    </source>
</reference>
<keyword evidence="3" id="KW-1185">Reference proteome</keyword>
<dbReference type="EMBL" id="PVNH01000010">
    <property type="protein sequence ID" value="PRX44949.1"/>
    <property type="molecule type" value="Genomic_DNA"/>
</dbReference>
<organism evidence="2 3">
    <name type="scientific">Prauserella shujinwangii</name>
    <dbReference type="NCBI Taxonomy" id="1453103"/>
    <lineage>
        <taxon>Bacteria</taxon>
        <taxon>Bacillati</taxon>
        <taxon>Actinomycetota</taxon>
        <taxon>Actinomycetes</taxon>
        <taxon>Pseudonocardiales</taxon>
        <taxon>Pseudonocardiaceae</taxon>
        <taxon>Prauserella</taxon>
    </lineage>
</organism>
<evidence type="ECO:0000313" key="3">
    <source>
        <dbReference type="Proteomes" id="UP000238362"/>
    </source>
</evidence>
<feature type="region of interest" description="Disordered" evidence="1">
    <location>
        <begin position="122"/>
        <end position="241"/>
    </location>
</feature>
<comment type="caution">
    <text evidence="2">The sequence shown here is derived from an EMBL/GenBank/DDBJ whole genome shotgun (WGS) entry which is preliminary data.</text>
</comment>
<gene>
    <name evidence="2" type="ORF">B0I33_11047</name>
</gene>
<proteinExistence type="predicted"/>
<dbReference type="Proteomes" id="UP000238362">
    <property type="component" value="Unassembled WGS sequence"/>
</dbReference>
<name>A0A2T0LNX8_9PSEU</name>
<evidence type="ECO:0000313" key="2">
    <source>
        <dbReference type="EMBL" id="PRX44949.1"/>
    </source>
</evidence>
<accession>A0A2T0LNX8</accession>
<feature type="region of interest" description="Disordered" evidence="1">
    <location>
        <begin position="1"/>
        <end position="27"/>
    </location>
</feature>
<sequence length="313" mass="34075">MPSPPVTYVRTRRAEPAADRSVPLSREDLPREEVLRAVRRPRPGARAGRVRNRGNRPVWSWVEGSVHSDGADLADGGWRPPASHAMLLGRGAECEPVEQVLGQARNGRSAAAHVIRGEAGIGKTAAAARPQRRDRIGQSEVGVLRQRHQGAHHPLRTSKGSGADTPRHPPRRRPRHPSCRRRPRPPARPTSLGPAAGTPRSGRRPGPASSGRLLTEPRIGRNSGRCHGEHDGSAGGGLGHRDVVDRTLLPTRGHRGRRAVGDLPVFDQPAGRCRRRCHDRGFVAVTLGRYRAGPVGTTPLRRVCRMPGPYRLE</sequence>
<dbReference type="AlphaFoldDB" id="A0A2T0LNX8"/>
<protein>
    <submittedName>
        <fullName evidence="2">Uncharacterized protein</fullName>
    </submittedName>
</protein>
<feature type="compositionally biased region" description="Basic residues" evidence="1">
    <location>
        <begin position="145"/>
        <end position="156"/>
    </location>
</feature>
<feature type="compositionally biased region" description="Basic residues" evidence="1">
    <location>
        <begin position="168"/>
        <end position="185"/>
    </location>
</feature>
<evidence type="ECO:0000256" key="1">
    <source>
        <dbReference type="SAM" id="MobiDB-lite"/>
    </source>
</evidence>